<accession>A0A5T8WN91</accession>
<dbReference type="AlphaFoldDB" id="A0A5T8WN91"/>
<reference evidence="2" key="1">
    <citation type="submission" date="2018-08" db="EMBL/GenBank/DDBJ databases">
        <authorList>
            <consortium name="PulseNet: The National Subtyping Network for Foodborne Disease Surveillance"/>
            <person name="Tarr C.L."/>
            <person name="Trees E."/>
            <person name="Katz L.S."/>
            <person name="Carleton-Romer H.A."/>
            <person name="Stroika S."/>
            <person name="Kucerova Z."/>
            <person name="Roache K.F."/>
            <person name="Sabol A.L."/>
            <person name="Besser J."/>
            <person name="Gerner-Smidt P."/>
        </authorList>
    </citation>
    <scope>NUCLEOTIDE SEQUENCE</scope>
    <source>
        <strain evidence="2">PNUSAS050161</strain>
    </source>
</reference>
<gene>
    <name evidence="2" type="ORF">D1D77_08730</name>
</gene>
<sequence length="131" mass="15302">MSDEENKIVQLVHPDADEKQLLNVQIENEKTYRQKRCPHPRTFVDESQRIFYCSVCNAELDPFEYLLKCARDARHVVTEIETLRQRAGELRTSVANLEREEKNAKARLRSARTAILYAENDLKNVEQGVKK</sequence>
<keyword evidence="1" id="KW-0175">Coiled coil</keyword>
<organism evidence="2">
    <name type="scientific">Salmonella enterica</name>
    <name type="common">Salmonella choleraesuis</name>
    <dbReference type="NCBI Taxonomy" id="28901"/>
    <lineage>
        <taxon>Bacteria</taxon>
        <taxon>Pseudomonadati</taxon>
        <taxon>Pseudomonadota</taxon>
        <taxon>Gammaproteobacteria</taxon>
        <taxon>Enterobacterales</taxon>
        <taxon>Enterobacteriaceae</taxon>
        <taxon>Salmonella</taxon>
    </lineage>
</organism>
<comment type="caution">
    <text evidence="2">The sequence shown here is derived from an EMBL/GenBank/DDBJ whole genome shotgun (WGS) entry which is preliminary data.</text>
</comment>
<feature type="coiled-coil region" evidence="1">
    <location>
        <begin position="80"/>
        <end position="114"/>
    </location>
</feature>
<evidence type="ECO:0000256" key="1">
    <source>
        <dbReference type="SAM" id="Coils"/>
    </source>
</evidence>
<proteinExistence type="predicted"/>
<name>A0A5T8WN91_SALER</name>
<protein>
    <submittedName>
        <fullName evidence="2">Uncharacterized protein</fullName>
    </submittedName>
</protein>
<dbReference type="EMBL" id="AAGGXD010000012">
    <property type="protein sequence ID" value="EBN8299811.1"/>
    <property type="molecule type" value="Genomic_DNA"/>
</dbReference>
<evidence type="ECO:0000313" key="2">
    <source>
        <dbReference type="EMBL" id="EBN8299811.1"/>
    </source>
</evidence>